<evidence type="ECO:0000313" key="2">
    <source>
        <dbReference type="EMBL" id="EMF10233.1"/>
    </source>
</evidence>
<evidence type="ECO:0000256" key="1">
    <source>
        <dbReference type="SAM" id="MobiDB-lite"/>
    </source>
</evidence>
<keyword evidence="3" id="KW-1185">Reference proteome</keyword>
<feature type="compositionally biased region" description="Basic and acidic residues" evidence="1">
    <location>
        <begin position="53"/>
        <end position="67"/>
    </location>
</feature>
<protein>
    <submittedName>
        <fullName evidence="2">Uncharacterized protein</fullName>
    </submittedName>
</protein>
<accession>M3D168</accession>
<dbReference type="Proteomes" id="UP000016931">
    <property type="component" value="Unassembled WGS sequence"/>
</dbReference>
<dbReference type="GeneID" id="27899315"/>
<dbReference type="EMBL" id="KB456268">
    <property type="protein sequence ID" value="EMF10233.1"/>
    <property type="molecule type" value="Genomic_DNA"/>
</dbReference>
<name>M3D168_SPHMS</name>
<sequence>MNLASDDDDDDDDVVIDDDENLDNPMLNEPGPSEVLLRRDPTHRYQSRNHVRSWRERAENDRSCHCI</sequence>
<organism evidence="2 3">
    <name type="scientific">Sphaerulina musiva (strain SO2202)</name>
    <name type="common">Poplar stem canker fungus</name>
    <name type="synonym">Septoria musiva</name>
    <dbReference type="NCBI Taxonomy" id="692275"/>
    <lineage>
        <taxon>Eukaryota</taxon>
        <taxon>Fungi</taxon>
        <taxon>Dikarya</taxon>
        <taxon>Ascomycota</taxon>
        <taxon>Pezizomycotina</taxon>
        <taxon>Dothideomycetes</taxon>
        <taxon>Dothideomycetidae</taxon>
        <taxon>Mycosphaerellales</taxon>
        <taxon>Mycosphaerellaceae</taxon>
        <taxon>Sphaerulina</taxon>
    </lineage>
</organism>
<reference evidence="2 3" key="1">
    <citation type="journal article" date="2012" name="PLoS Pathog.">
        <title>Diverse lifestyles and strategies of plant pathogenesis encoded in the genomes of eighteen Dothideomycetes fungi.</title>
        <authorList>
            <person name="Ohm R.A."/>
            <person name="Feau N."/>
            <person name="Henrissat B."/>
            <person name="Schoch C.L."/>
            <person name="Horwitz B.A."/>
            <person name="Barry K.W."/>
            <person name="Condon B.J."/>
            <person name="Copeland A.C."/>
            <person name="Dhillon B."/>
            <person name="Glaser F."/>
            <person name="Hesse C.N."/>
            <person name="Kosti I."/>
            <person name="LaButti K."/>
            <person name="Lindquist E.A."/>
            <person name="Lucas S."/>
            <person name="Salamov A.A."/>
            <person name="Bradshaw R.E."/>
            <person name="Ciuffetti L."/>
            <person name="Hamelin R.C."/>
            <person name="Kema G.H.J."/>
            <person name="Lawrence C."/>
            <person name="Scott J.A."/>
            <person name="Spatafora J.W."/>
            <person name="Turgeon B.G."/>
            <person name="de Wit P.J.G.M."/>
            <person name="Zhong S."/>
            <person name="Goodwin S.B."/>
            <person name="Grigoriev I.V."/>
        </authorList>
    </citation>
    <scope>NUCLEOTIDE SEQUENCE [LARGE SCALE GENOMIC DNA]</scope>
    <source>
        <strain evidence="2 3">SO2202</strain>
    </source>
</reference>
<feature type="compositionally biased region" description="Acidic residues" evidence="1">
    <location>
        <begin position="1"/>
        <end position="22"/>
    </location>
</feature>
<dbReference type="AlphaFoldDB" id="M3D168"/>
<gene>
    <name evidence="2" type="ORF">SEPMUDRAFT_127878</name>
</gene>
<dbReference type="RefSeq" id="XP_016758354.1">
    <property type="nucleotide sequence ID" value="XM_016902178.1"/>
</dbReference>
<feature type="region of interest" description="Disordered" evidence="1">
    <location>
        <begin position="1"/>
        <end position="67"/>
    </location>
</feature>
<proteinExistence type="predicted"/>
<evidence type="ECO:0000313" key="3">
    <source>
        <dbReference type="Proteomes" id="UP000016931"/>
    </source>
</evidence>
<dbReference type="HOGENOM" id="CLU_2814059_0_0_1"/>